<evidence type="ECO:0000256" key="11">
    <source>
        <dbReference type="ARBA" id="ARBA00022917"/>
    </source>
</evidence>
<evidence type="ECO:0000256" key="5">
    <source>
        <dbReference type="ARBA" id="ARBA00022490"/>
    </source>
</evidence>
<dbReference type="AlphaFoldDB" id="F4PXN0"/>
<protein>
    <recommendedName>
        <fullName evidence="4">phenylalanine--tRNA ligase</fullName>
        <ecNumber evidence="4">6.1.1.20</ecNumber>
    </recommendedName>
    <alternativeName>
        <fullName evidence="13">Phenylalanyl-tRNA synthetase alpha subunit</fullName>
    </alternativeName>
</protein>
<keyword evidence="15" id="KW-0732">Signal</keyword>
<evidence type="ECO:0000256" key="1">
    <source>
        <dbReference type="ARBA" id="ARBA00001946"/>
    </source>
</evidence>
<gene>
    <name evidence="17" type="primary">pheSA</name>
    <name evidence="17" type="ORF">DFA_00118</name>
</gene>
<keyword evidence="6" id="KW-0436">Ligase</keyword>
<keyword evidence="14" id="KW-1133">Transmembrane helix</keyword>
<evidence type="ECO:0000256" key="3">
    <source>
        <dbReference type="ARBA" id="ARBA00006703"/>
    </source>
</evidence>
<keyword evidence="18" id="KW-1185">Reference proteome</keyword>
<evidence type="ECO:0000256" key="7">
    <source>
        <dbReference type="ARBA" id="ARBA00022723"/>
    </source>
</evidence>
<dbReference type="CDD" id="cd00496">
    <property type="entry name" value="PheRS_alpha_core"/>
    <property type="match status" value="1"/>
</dbReference>
<dbReference type="GO" id="GO:0000049">
    <property type="term" value="F:tRNA binding"/>
    <property type="evidence" value="ECO:0007669"/>
    <property type="project" value="InterPro"/>
</dbReference>
<dbReference type="GO" id="GO:0006432">
    <property type="term" value="P:phenylalanyl-tRNA aminoacylation"/>
    <property type="evidence" value="ECO:0007669"/>
    <property type="project" value="InterPro"/>
</dbReference>
<evidence type="ECO:0000313" key="18">
    <source>
        <dbReference type="Proteomes" id="UP000007797"/>
    </source>
</evidence>
<dbReference type="InterPro" id="IPR002319">
    <property type="entry name" value="Phenylalanyl-tRNA_Synthase"/>
</dbReference>
<dbReference type="Pfam" id="PF18553">
    <property type="entry name" value="PheRS_DBD3"/>
    <property type="match status" value="1"/>
</dbReference>
<evidence type="ECO:0000256" key="9">
    <source>
        <dbReference type="ARBA" id="ARBA00022840"/>
    </source>
</evidence>
<dbReference type="Gene3D" id="1.10.10.2330">
    <property type="match status" value="1"/>
</dbReference>
<dbReference type="InterPro" id="IPR006195">
    <property type="entry name" value="aa-tRNA-synth_II"/>
</dbReference>
<reference evidence="18" key="1">
    <citation type="journal article" date="2011" name="Genome Res.">
        <title>Phylogeny-wide analysis of social amoeba genomes highlights ancient origins for complex intercellular communication.</title>
        <authorList>
            <person name="Heidel A.J."/>
            <person name="Lawal H.M."/>
            <person name="Felder M."/>
            <person name="Schilde C."/>
            <person name="Helps N.R."/>
            <person name="Tunggal B."/>
            <person name="Rivero F."/>
            <person name="John U."/>
            <person name="Schleicher M."/>
            <person name="Eichinger L."/>
            <person name="Platzer M."/>
            <person name="Noegel A.A."/>
            <person name="Schaap P."/>
            <person name="Gloeckner G."/>
        </authorList>
    </citation>
    <scope>NUCLEOTIDE SEQUENCE [LARGE SCALE GENOMIC DNA]</scope>
    <source>
        <strain evidence="18">SH3</strain>
    </source>
</reference>
<dbReference type="OrthoDB" id="238316at2759"/>
<evidence type="ECO:0000256" key="15">
    <source>
        <dbReference type="SAM" id="SignalP"/>
    </source>
</evidence>
<dbReference type="FunFam" id="3.30.930.10:FF:000178">
    <property type="entry name" value="Phenylalanyl-tRNA synthetase subunit alpha"/>
    <property type="match status" value="1"/>
</dbReference>
<dbReference type="Gene3D" id="3.30.1370.240">
    <property type="match status" value="1"/>
</dbReference>
<dbReference type="GO" id="GO:0004826">
    <property type="term" value="F:phenylalanine-tRNA ligase activity"/>
    <property type="evidence" value="ECO:0007669"/>
    <property type="project" value="UniProtKB-EC"/>
</dbReference>
<dbReference type="Proteomes" id="UP000007797">
    <property type="component" value="Unassembled WGS sequence"/>
</dbReference>
<accession>F4PXN0</accession>
<comment type="similarity">
    <text evidence="3">Belongs to the class-II aminoacyl-tRNA synthetase family. Phe-tRNA synthetase alpha subunit type 2 subfamily.</text>
</comment>
<dbReference type="RefSeq" id="XP_004357834.1">
    <property type="nucleotide sequence ID" value="XM_004357777.1"/>
</dbReference>
<evidence type="ECO:0000256" key="2">
    <source>
        <dbReference type="ARBA" id="ARBA00004496"/>
    </source>
</evidence>
<dbReference type="PANTHER" id="PTHR11538">
    <property type="entry name" value="PHENYLALANYL-TRNA SYNTHETASE"/>
    <property type="match status" value="1"/>
</dbReference>
<keyword evidence="14" id="KW-0812">Transmembrane</keyword>
<keyword evidence="8" id="KW-0547">Nucleotide-binding</keyword>
<evidence type="ECO:0000259" key="16">
    <source>
        <dbReference type="PROSITE" id="PS50862"/>
    </source>
</evidence>
<dbReference type="PROSITE" id="PS50862">
    <property type="entry name" value="AA_TRNA_LIGASE_II"/>
    <property type="match status" value="1"/>
</dbReference>
<evidence type="ECO:0000256" key="13">
    <source>
        <dbReference type="ARBA" id="ARBA00030612"/>
    </source>
</evidence>
<dbReference type="EMBL" id="GL883014">
    <property type="protein sequence ID" value="EGG19540.1"/>
    <property type="molecule type" value="Genomic_DNA"/>
</dbReference>
<evidence type="ECO:0000256" key="14">
    <source>
        <dbReference type="SAM" id="Phobius"/>
    </source>
</evidence>
<dbReference type="STRING" id="1054147.F4PXN0"/>
<keyword evidence="5" id="KW-0963">Cytoplasm</keyword>
<proteinExistence type="inferred from homology"/>
<evidence type="ECO:0000256" key="6">
    <source>
        <dbReference type="ARBA" id="ARBA00022598"/>
    </source>
</evidence>
<dbReference type="NCBIfam" id="TIGR00468">
    <property type="entry name" value="pheS"/>
    <property type="match status" value="1"/>
</dbReference>
<keyword evidence="9" id="KW-0067">ATP-binding</keyword>
<dbReference type="Pfam" id="PF01409">
    <property type="entry name" value="tRNA-synt_2d"/>
    <property type="match status" value="1"/>
</dbReference>
<dbReference type="SUPFAM" id="SSF55681">
    <property type="entry name" value="Class II aaRS and biotin synthetases"/>
    <property type="match status" value="1"/>
</dbReference>
<dbReference type="Gene3D" id="1.10.10.2320">
    <property type="match status" value="1"/>
</dbReference>
<evidence type="ECO:0000256" key="4">
    <source>
        <dbReference type="ARBA" id="ARBA00012814"/>
    </source>
</evidence>
<dbReference type="InterPro" id="IPR004529">
    <property type="entry name" value="Phe-tRNA-synth_IIc_asu"/>
</dbReference>
<dbReference type="PANTHER" id="PTHR11538:SF40">
    <property type="entry name" value="PHENYLALANINE--TRNA LIGASE ALPHA SUBUNIT"/>
    <property type="match status" value="1"/>
</dbReference>
<feature type="signal peptide" evidence="15">
    <location>
        <begin position="1"/>
        <end position="18"/>
    </location>
</feature>
<dbReference type="GO" id="GO:0009328">
    <property type="term" value="C:phenylalanine-tRNA ligase complex"/>
    <property type="evidence" value="ECO:0007669"/>
    <property type="project" value="TreeGrafter"/>
</dbReference>
<dbReference type="NCBIfam" id="NF003210">
    <property type="entry name" value="PRK04172.1"/>
    <property type="match status" value="1"/>
</dbReference>
<evidence type="ECO:0000313" key="17">
    <source>
        <dbReference type="EMBL" id="EGG19540.1"/>
    </source>
</evidence>
<dbReference type="GO" id="GO:0005829">
    <property type="term" value="C:cytosol"/>
    <property type="evidence" value="ECO:0007669"/>
    <property type="project" value="TreeGrafter"/>
</dbReference>
<sequence length="899" mass="101541">MYKSNSVIICLIISFCQGQVTKNISCIIDDGHLFDFCPMVPSSLKYYSYAALSNIPDSVMTLEFYDGLVLDPTPIDANGTTCYRQSNSSLKIDAFIRDAVYSAQNNTNLYTNYSSSVSEAKASAIECIEFIAMRLCTLTFRANYPDLEDSCGGYCPSLFKKCNYTVWPVAYEPTFNGQSLNITYQMFPKTLDECYAGILTNTTTNCTVATLSKALGNFDYNFVVPGEEVESVVPGTLLGFGLLLAFLLLIGTLAFIMKLIFLCFLLFIVSINGESTTSTDGPVCIEDKNNDLFGFCKTSGNGTGRKYGLEELTRLGIRLTSSFMSSLSRNGTNECHVANGTYKIDVFIRDAIYSTQHNPRFYTNSRVSSEKATADALNCAELLAIRLCTMAFRYDYPNFEDACGGYCEKLVKMVIANFDEILFKTLDVNKVIENTREWATQNEWDHQELVGHLKSWESMFTIKCDNKDMQTYELTANGKDALDNGSPEYRMFNDLPVDGVTMKEANEKYGSTAFGAAKNKGWVKVDKGKVVKNAETVEDVARKLLSNLSILEKKDIDALKKDKFVMEKKITYFTVSQGEKYNIRKKEVSDLTMDMLKNNSWKDETFKFNTLSMGTKPDSGFRHPLNKVKAEFKQIFIEMGFEEMPTSNYVENSFWNFDALFQPQQHPARDAHDTFFLSDPKTSHDFTDEHLEKVRKVHSEGGYGSWGWRYDWKLEEAEKNILRTHTTAVSSRMLYKLANQPGGFTPKKYFSVDRVFRNESLDATHLAEFHQVEGLVAGYDISLSNLIGIFSEFFKRLGIEDIQFKPAFNPYTEPSMEIFGVHSKLGRMELGNSGLFRPEMLLPLGLPEGVQVAAWGLSLERPTMIKYGLNTIRDIFGNNLNIEFIQSNPICMFPPTKTL</sequence>
<name>F4PXN0_CACFS</name>
<dbReference type="Gene3D" id="3.30.930.10">
    <property type="entry name" value="Bira Bifunctional Protein, Domain 2"/>
    <property type="match status" value="1"/>
</dbReference>
<keyword evidence="7" id="KW-0479">Metal-binding</keyword>
<dbReference type="KEGG" id="dfa:DFA_00118"/>
<comment type="cofactor">
    <cofactor evidence="1">
        <name>Mg(2+)</name>
        <dbReference type="ChEBI" id="CHEBI:18420"/>
    </cofactor>
</comment>
<dbReference type="GO" id="GO:0005524">
    <property type="term" value="F:ATP binding"/>
    <property type="evidence" value="ECO:0007669"/>
    <property type="project" value="UniProtKB-KW"/>
</dbReference>
<feature type="domain" description="Aminoacyl-transfer RNA synthetases class-II family profile" evidence="16">
    <location>
        <begin position="626"/>
        <end position="894"/>
    </location>
</feature>
<dbReference type="EC" id="6.1.1.20" evidence="4"/>
<feature type="transmembrane region" description="Helical" evidence="14">
    <location>
        <begin position="237"/>
        <end position="269"/>
    </location>
</feature>
<evidence type="ECO:0000256" key="8">
    <source>
        <dbReference type="ARBA" id="ARBA00022741"/>
    </source>
</evidence>
<dbReference type="GO" id="GO:0046872">
    <property type="term" value="F:metal ion binding"/>
    <property type="evidence" value="ECO:0007669"/>
    <property type="project" value="UniProtKB-KW"/>
</dbReference>
<comment type="subcellular location">
    <subcellularLocation>
        <location evidence="2">Cytoplasm</location>
    </subcellularLocation>
</comment>
<keyword evidence="10" id="KW-0460">Magnesium</keyword>
<evidence type="ECO:0000256" key="10">
    <source>
        <dbReference type="ARBA" id="ARBA00022842"/>
    </source>
</evidence>
<evidence type="ECO:0000256" key="12">
    <source>
        <dbReference type="ARBA" id="ARBA00023146"/>
    </source>
</evidence>
<feature type="chain" id="PRO_5003313396" description="phenylalanine--tRNA ligase" evidence="15">
    <location>
        <begin position="19"/>
        <end position="899"/>
    </location>
</feature>
<organism evidence="17 18">
    <name type="scientific">Cavenderia fasciculata</name>
    <name type="common">Slime mold</name>
    <name type="synonym">Dictyostelium fasciculatum</name>
    <dbReference type="NCBI Taxonomy" id="261658"/>
    <lineage>
        <taxon>Eukaryota</taxon>
        <taxon>Amoebozoa</taxon>
        <taxon>Evosea</taxon>
        <taxon>Eumycetozoa</taxon>
        <taxon>Dictyostelia</taxon>
        <taxon>Acytosteliales</taxon>
        <taxon>Cavenderiaceae</taxon>
        <taxon>Cavenderia</taxon>
    </lineage>
</organism>
<keyword evidence="11" id="KW-0648">Protein biosynthesis</keyword>
<dbReference type="GeneID" id="14871654"/>
<dbReference type="InterPro" id="IPR040725">
    <property type="entry name" value="PheRS_DBD3"/>
</dbReference>
<keyword evidence="14" id="KW-0472">Membrane</keyword>
<keyword evidence="12" id="KW-0030">Aminoacyl-tRNA synthetase</keyword>
<dbReference type="InterPro" id="IPR045864">
    <property type="entry name" value="aa-tRNA-synth_II/BPL/LPL"/>
</dbReference>